<evidence type="ECO:0000256" key="2">
    <source>
        <dbReference type="SAM" id="SignalP"/>
    </source>
</evidence>
<keyword evidence="1" id="KW-0812">Transmembrane</keyword>
<keyword evidence="1" id="KW-0472">Membrane</keyword>
<evidence type="ECO:0000313" key="4">
    <source>
        <dbReference type="Proteomes" id="UP000001301"/>
    </source>
</evidence>
<keyword evidence="1" id="KW-1133">Transmembrane helix</keyword>
<accession>Q6HM48</accession>
<feature type="signal peptide" evidence="2">
    <location>
        <begin position="1"/>
        <end position="31"/>
    </location>
</feature>
<reference evidence="3 4" key="1">
    <citation type="journal article" date="2006" name="J. Bacteriol.">
        <title>Pathogenomic sequence analysis of Bacillus cereus and Bacillus thuringiensis isolates closely related to Bacillus anthracis.</title>
        <authorList>
            <person name="Han C.S."/>
            <person name="Xie G."/>
            <person name="Challacombe J.F."/>
            <person name="Altherr M.R."/>
            <person name="Bhotika S.S."/>
            <person name="Brown N."/>
            <person name="Bruce D."/>
            <person name="Campbell C.S."/>
            <person name="Campbell M.L."/>
            <person name="Chen J."/>
            <person name="Chertkov O."/>
            <person name="Cleland C."/>
            <person name="Dimitrijevic M."/>
            <person name="Doggett N.A."/>
            <person name="Fawcett J.J."/>
            <person name="Glavina T."/>
            <person name="Goodwin L.A."/>
            <person name="Green L.D."/>
            <person name="Hill K.K."/>
            <person name="Hitchcock P."/>
            <person name="Jackson P.J."/>
            <person name="Keim P."/>
            <person name="Kewalramani A.R."/>
            <person name="Longmire J."/>
            <person name="Lucas S."/>
            <person name="Malfatti S."/>
            <person name="McMurry K."/>
            <person name="Meincke L.J."/>
            <person name="Misra M."/>
            <person name="Moseman B.L."/>
            <person name="Mundt M."/>
            <person name="Munk A.C."/>
            <person name="Okinaka R.T."/>
            <person name="Parson-Quintana B."/>
            <person name="Reilly L.P."/>
            <person name="Richardson P."/>
            <person name="Robinson D.L."/>
            <person name="Rubin E."/>
            <person name="Saunders E."/>
            <person name="Tapia R."/>
            <person name="Tesmer J.G."/>
            <person name="Thayer N."/>
            <person name="Thompson L.S."/>
            <person name="Tice H."/>
            <person name="Ticknor L.O."/>
            <person name="Wills P.L."/>
            <person name="Brettin T.S."/>
            <person name="Gilna P."/>
        </authorList>
    </citation>
    <scope>NUCLEOTIDE SEQUENCE [LARGE SCALE GENOMIC DNA]</scope>
    <source>
        <strain evidence="3 4">97-27</strain>
    </source>
</reference>
<dbReference type="KEGG" id="btk:BT9727_1036"/>
<proteinExistence type="predicted"/>
<dbReference type="EMBL" id="AE017355">
    <property type="protein sequence ID" value="AAT59306.1"/>
    <property type="molecule type" value="Genomic_DNA"/>
</dbReference>
<name>Q6HM48_BACHK</name>
<feature type="transmembrane region" description="Helical" evidence="1">
    <location>
        <begin position="96"/>
        <end position="117"/>
    </location>
</feature>
<dbReference type="AlphaFoldDB" id="Q6HM48"/>
<evidence type="ECO:0000313" key="3">
    <source>
        <dbReference type="EMBL" id="AAT59306.1"/>
    </source>
</evidence>
<dbReference type="PATRIC" id="fig|281309.8.peg.1090"/>
<gene>
    <name evidence="3" type="ordered locus">BT9727_1036</name>
</gene>
<organism evidence="3 4">
    <name type="scientific">Bacillus thuringiensis subsp. konkukian (strain 97-27)</name>
    <dbReference type="NCBI Taxonomy" id="281309"/>
    <lineage>
        <taxon>Bacteria</taxon>
        <taxon>Bacillati</taxon>
        <taxon>Bacillota</taxon>
        <taxon>Bacilli</taxon>
        <taxon>Bacillales</taxon>
        <taxon>Bacillaceae</taxon>
        <taxon>Bacillus</taxon>
        <taxon>Bacillus cereus group</taxon>
    </lineage>
</organism>
<keyword evidence="2" id="KW-0732">Signal</keyword>
<sequence>MMKKKLFKGTALMLSAAILGGSLANTTSVSAAEINPSTYSLEEKAEMDKAFKVLSVIESIPDSVLAEGSDSVNQWMAENNYDGLFQVMDAIENDEAVAYGVAGCVSAVGIAIVSNVFSITKLTKIKSALQALGGAKTFVNKLIPAYNAARASGQSKKAAATSAVKKAASAAGPEAKQALLDFFALGSIYSACFE</sequence>
<feature type="chain" id="PRO_5004274260" evidence="2">
    <location>
        <begin position="32"/>
        <end position="194"/>
    </location>
</feature>
<dbReference type="HOGENOM" id="CLU_116145_1_0_9"/>
<evidence type="ECO:0000256" key="1">
    <source>
        <dbReference type="SAM" id="Phobius"/>
    </source>
</evidence>
<protein>
    <submittedName>
        <fullName evidence="3">Uncharacterized protein</fullName>
    </submittedName>
</protein>
<dbReference type="Proteomes" id="UP000001301">
    <property type="component" value="Chromosome"/>
</dbReference>